<feature type="transmembrane region" description="Helical" evidence="25">
    <location>
        <begin position="12"/>
        <end position="32"/>
    </location>
</feature>
<evidence type="ECO:0000256" key="6">
    <source>
        <dbReference type="ARBA" id="ARBA00023136"/>
    </source>
</evidence>
<dbReference type="EMBL" id="JBHSAB010000004">
    <property type="protein sequence ID" value="MFC3908184.1"/>
    <property type="molecule type" value="Genomic_DNA"/>
</dbReference>
<comment type="catalytic activity">
    <reaction evidence="9">
        <text>L-histidyl-glycine(out) = L-histidyl-glycine(in)</text>
        <dbReference type="Rhea" id="RHEA:79395"/>
        <dbReference type="ChEBI" id="CHEBI:229957"/>
    </reaction>
</comment>
<evidence type="ECO:0000259" key="26">
    <source>
        <dbReference type="PROSITE" id="PS50850"/>
    </source>
</evidence>
<organism evidence="27 28">
    <name type="scientific">Legionella dresdenensis</name>
    <dbReference type="NCBI Taxonomy" id="450200"/>
    <lineage>
        <taxon>Bacteria</taxon>
        <taxon>Pseudomonadati</taxon>
        <taxon>Pseudomonadota</taxon>
        <taxon>Gammaproteobacteria</taxon>
        <taxon>Legionellales</taxon>
        <taxon>Legionellaceae</taxon>
        <taxon>Legionella</taxon>
    </lineage>
</organism>
<comment type="catalytic activity">
    <reaction evidence="8">
        <text>L-lysyl-L-alanine(out) = L-lysyl-L-alanine(in)</text>
        <dbReference type="Rhea" id="RHEA:79399"/>
        <dbReference type="ChEBI" id="CHEBI:229954"/>
    </reaction>
</comment>
<evidence type="ECO:0000256" key="15">
    <source>
        <dbReference type="ARBA" id="ARBA00044899"/>
    </source>
</evidence>
<evidence type="ECO:0000256" key="16">
    <source>
        <dbReference type="ARBA" id="ARBA00044900"/>
    </source>
</evidence>
<dbReference type="Proteomes" id="UP001595758">
    <property type="component" value="Unassembled WGS sequence"/>
</dbReference>
<feature type="transmembrane region" description="Helical" evidence="25">
    <location>
        <begin position="167"/>
        <end position="191"/>
    </location>
</feature>
<evidence type="ECO:0000256" key="21">
    <source>
        <dbReference type="ARBA" id="ARBA00044985"/>
    </source>
</evidence>
<comment type="catalytic activity">
    <reaction evidence="10">
        <text>L-alpha-aminoacyl-L-arginine(out) = L-alpha-aminoacyl-L-arginine(in)</text>
        <dbReference type="Rhea" id="RHEA:79367"/>
        <dbReference type="ChEBI" id="CHEBI:229968"/>
    </reaction>
</comment>
<comment type="function">
    <text evidence="23">Lysosomal dipeptide uniporter that selectively exports lysine, arginine or histidine-containing dipeptides with a net positive charge from the lysosome lumen into the cytosol. Could play a role in a specific type of protein O-glycosylation indirectly regulating macrophages migration and tissue invasion. Also essential for liver homeostasis.</text>
</comment>
<evidence type="ECO:0000256" key="12">
    <source>
        <dbReference type="ARBA" id="ARBA00044891"/>
    </source>
</evidence>
<evidence type="ECO:0000313" key="28">
    <source>
        <dbReference type="Proteomes" id="UP001595758"/>
    </source>
</evidence>
<feature type="transmembrane region" description="Helical" evidence="25">
    <location>
        <begin position="344"/>
        <end position="363"/>
    </location>
</feature>
<evidence type="ECO:0000256" key="8">
    <source>
        <dbReference type="ARBA" id="ARBA00044876"/>
    </source>
</evidence>
<feature type="transmembrane region" description="Helical" evidence="25">
    <location>
        <begin position="110"/>
        <end position="128"/>
    </location>
</feature>
<comment type="catalytic activity">
    <reaction evidence="12">
        <text>L-lysyl-L-alpha-amino acid(out) = L-lysyl-L-alpha-amino acid(in)</text>
        <dbReference type="Rhea" id="RHEA:79387"/>
        <dbReference type="ChEBI" id="CHEBI:229965"/>
    </reaction>
</comment>
<sequence>MGLENKVNLKGLLVWFICALFFMYEFLLRTVVGTFQAQLMSDLRLTTMTFSLLSTTGYSVIYGVMQIPVGIIATRFGLKKALLTALIFCACSTMGMASSHDFSAAMCFRILMGLGSSFGFICLLIAVYDWMPRKNIALFIGISQFIGTLGPMLAAGPLTSLSQNAMIGWRSIFLSMAIIGFIIAALTLVFVENNRNTQEKFIILARHSKLSENLLTLLSQKQVWYIALYSSCIYFAIEYFSENIGVEFLIKKGFSPAFSSYMITLAWLGYALGCPLLGFVSDKIQRRKPVMLTTALISLLALSGIIYFPVGKFLIGLCFLCLGLSASGQSIGFAAIAEQCKKNLLAIGLAFNNAMIAIIISINAPLMGSMLSYPVQIENTQKVFIILIIFSIIATLISAFTIKETFGKSVRENTVLSLSNSPVIPSAARDLQQTARTKLM</sequence>
<evidence type="ECO:0000256" key="5">
    <source>
        <dbReference type="ARBA" id="ARBA00022989"/>
    </source>
</evidence>
<evidence type="ECO:0000256" key="3">
    <source>
        <dbReference type="ARBA" id="ARBA00022448"/>
    </source>
</evidence>
<feature type="transmembrane region" description="Helical" evidence="25">
    <location>
        <begin position="223"/>
        <end position="241"/>
    </location>
</feature>
<comment type="catalytic activity">
    <reaction evidence="17">
        <text>L-arginyl-glycine(out) = L-arginyl-glycine(in)</text>
        <dbReference type="Rhea" id="RHEA:79391"/>
        <dbReference type="ChEBI" id="CHEBI:229955"/>
    </reaction>
</comment>
<comment type="catalytic activity">
    <reaction evidence="11">
        <text>L-alpha-aminoacyl-L-histidine(out) = L-alpha-aminoacyl-L-histidine(in)</text>
        <dbReference type="Rhea" id="RHEA:79375"/>
        <dbReference type="ChEBI" id="CHEBI:229967"/>
    </reaction>
</comment>
<evidence type="ECO:0000256" key="14">
    <source>
        <dbReference type="ARBA" id="ARBA00044898"/>
    </source>
</evidence>
<feature type="transmembrane region" description="Helical" evidence="25">
    <location>
        <begin position="383"/>
        <end position="402"/>
    </location>
</feature>
<dbReference type="SUPFAM" id="SSF103473">
    <property type="entry name" value="MFS general substrate transporter"/>
    <property type="match status" value="1"/>
</dbReference>
<feature type="transmembrane region" description="Helical" evidence="25">
    <location>
        <begin position="135"/>
        <end position="155"/>
    </location>
</feature>
<gene>
    <name evidence="27" type="ORF">ACFORL_03735</name>
</gene>
<evidence type="ECO:0000256" key="13">
    <source>
        <dbReference type="ARBA" id="ARBA00044893"/>
    </source>
</evidence>
<evidence type="ECO:0000256" key="23">
    <source>
        <dbReference type="ARBA" id="ARBA00045709"/>
    </source>
</evidence>
<keyword evidence="5 25" id="KW-1133">Transmembrane helix</keyword>
<dbReference type="Pfam" id="PF07690">
    <property type="entry name" value="MFS_1"/>
    <property type="match status" value="2"/>
</dbReference>
<comment type="catalytic activity">
    <reaction evidence="18">
        <text>L-histidyl-L-alpha-amino acid(out) = L-histidyl-L-alpha-amino acid(in)</text>
        <dbReference type="Rhea" id="RHEA:79379"/>
        <dbReference type="ChEBI" id="CHEBI:229964"/>
    </reaction>
</comment>
<protein>
    <recommendedName>
        <fullName evidence="21">Lysosomal dipeptide transporter MFSD1</fullName>
    </recommendedName>
    <alternativeName>
        <fullName evidence="22">Major facilitator superfamily domain-containing protein 1</fullName>
    </alternativeName>
</protein>
<keyword evidence="6 25" id="KW-0472">Membrane</keyword>
<feature type="transmembrane region" description="Helical" evidence="25">
    <location>
        <begin position="314"/>
        <end position="337"/>
    </location>
</feature>
<evidence type="ECO:0000313" key="27">
    <source>
        <dbReference type="EMBL" id="MFC3908184.1"/>
    </source>
</evidence>
<feature type="domain" description="Major facilitator superfamily (MFS) profile" evidence="26">
    <location>
        <begin position="14"/>
        <end position="406"/>
    </location>
</feature>
<dbReference type="PROSITE" id="PS50850">
    <property type="entry name" value="MFS"/>
    <property type="match status" value="1"/>
</dbReference>
<evidence type="ECO:0000256" key="17">
    <source>
        <dbReference type="ARBA" id="ARBA00044903"/>
    </source>
</evidence>
<comment type="catalytic activity">
    <reaction evidence="14">
        <text>L-aspartyl-L-lysine(out) = L-aspartyl-L-lysine(in)</text>
        <dbReference type="Rhea" id="RHEA:79411"/>
        <dbReference type="ChEBI" id="CHEBI:229953"/>
    </reaction>
</comment>
<comment type="catalytic activity">
    <reaction evidence="19">
        <text>L-alanyl-L-lysine(out) = L-alanyl-L-lysine(in)</text>
        <dbReference type="Rhea" id="RHEA:79415"/>
        <dbReference type="ChEBI" id="CHEBI:192470"/>
    </reaction>
</comment>
<dbReference type="PANTHER" id="PTHR23512:SF3">
    <property type="entry name" value="MAJOR FACILITATOR SUPERFAMILY DOMAIN-CONTAINING PROTEIN 1"/>
    <property type="match status" value="1"/>
</dbReference>
<evidence type="ECO:0000256" key="18">
    <source>
        <dbReference type="ARBA" id="ARBA00044912"/>
    </source>
</evidence>
<reference evidence="28" key="1">
    <citation type="journal article" date="2019" name="Int. J. Syst. Evol. Microbiol.">
        <title>The Global Catalogue of Microorganisms (GCM) 10K type strain sequencing project: providing services to taxonomists for standard genome sequencing and annotation.</title>
        <authorList>
            <consortium name="The Broad Institute Genomics Platform"/>
            <consortium name="The Broad Institute Genome Sequencing Center for Infectious Disease"/>
            <person name="Wu L."/>
            <person name="Ma J."/>
        </authorList>
    </citation>
    <scope>NUCLEOTIDE SEQUENCE [LARGE SCALE GENOMIC DNA]</scope>
    <source>
        <strain evidence="28">CCUG 59858</strain>
    </source>
</reference>
<evidence type="ECO:0000256" key="20">
    <source>
        <dbReference type="ARBA" id="ARBA00044924"/>
    </source>
</evidence>
<keyword evidence="3" id="KW-0813">Transport</keyword>
<dbReference type="InterPro" id="IPR036259">
    <property type="entry name" value="MFS_trans_sf"/>
</dbReference>
<feature type="transmembrane region" description="Helical" evidence="25">
    <location>
        <begin position="261"/>
        <end position="278"/>
    </location>
</feature>
<evidence type="ECO:0000256" key="25">
    <source>
        <dbReference type="SAM" id="Phobius"/>
    </source>
</evidence>
<dbReference type="CDD" id="cd06174">
    <property type="entry name" value="MFS"/>
    <property type="match status" value="1"/>
</dbReference>
<evidence type="ECO:0000256" key="24">
    <source>
        <dbReference type="ARBA" id="ARBA00046376"/>
    </source>
</evidence>
<proteinExistence type="inferred from homology"/>
<feature type="transmembrane region" description="Helical" evidence="25">
    <location>
        <begin position="290"/>
        <end position="308"/>
    </location>
</feature>
<evidence type="ECO:0000256" key="11">
    <source>
        <dbReference type="ARBA" id="ARBA00044884"/>
    </source>
</evidence>
<comment type="catalytic activity">
    <reaction evidence="15">
        <text>L-arginyl-L-alpha-amino acid(out) = L-arginyl-L-alpha-amino acid(in)</text>
        <dbReference type="Rhea" id="RHEA:79371"/>
        <dbReference type="ChEBI" id="CHEBI:84315"/>
    </reaction>
</comment>
<keyword evidence="7" id="KW-0458">Lysosome</keyword>
<dbReference type="PANTHER" id="PTHR23512">
    <property type="entry name" value="MAJOR FACILITATOR SUPERFAMILY DOMAIN-CONTAINING PROTEIN 1"/>
    <property type="match status" value="1"/>
</dbReference>
<comment type="caution">
    <text evidence="27">The sequence shown here is derived from an EMBL/GenBank/DDBJ whole genome shotgun (WGS) entry which is preliminary data.</text>
</comment>
<feature type="transmembrane region" description="Helical" evidence="25">
    <location>
        <begin position="81"/>
        <end position="98"/>
    </location>
</feature>
<evidence type="ECO:0000256" key="9">
    <source>
        <dbReference type="ARBA" id="ARBA00044878"/>
    </source>
</evidence>
<comment type="subcellular location">
    <subcellularLocation>
        <location evidence="1">Lysosome membrane</location>
        <topology evidence="1">Multi-pass membrane protein</topology>
    </subcellularLocation>
</comment>
<evidence type="ECO:0000256" key="2">
    <source>
        <dbReference type="ARBA" id="ARBA00008335"/>
    </source>
</evidence>
<evidence type="ECO:0000256" key="19">
    <source>
        <dbReference type="ARBA" id="ARBA00044919"/>
    </source>
</evidence>
<evidence type="ECO:0000256" key="7">
    <source>
        <dbReference type="ARBA" id="ARBA00023228"/>
    </source>
</evidence>
<name>A0ABV8CDX7_9GAMM</name>
<comment type="catalytic activity">
    <reaction evidence="13">
        <text>L-alpha-aminoacyl-L-lysine(out) = L-alpha-aminoacyl-L-lysine(in)</text>
        <dbReference type="Rhea" id="RHEA:79383"/>
        <dbReference type="ChEBI" id="CHEBI:229966"/>
    </reaction>
</comment>
<evidence type="ECO:0000256" key="10">
    <source>
        <dbReference type="ARBA" id="ARBA00044881"/>
    </source>
</evidence>
<dbReference type="RefSeq" id="WP_382341238.1">
    <property type="nucleotide sequence ID" value="NZ_JBHSAB010000004.1"/>
</dbReference>
<keyword evidence="4 25" id="KW-0812">Transmembrane</keyword>
<comment type="subunit">
    <text evidence="24">Homodimer. Interacts with lysosomal protein GLMP (via lumenal domain); the interaction starts while both proteins are still in the endoplasmic reticulum and is required for stabilization of MFSD1 in lysosomes but has no direct effect on its targeting to lysosomes or transporter activity.</text>
</comment>
<comment type="catalytic activity">
    <reaction evidence="16">
        <text>L-lysyl-L-lysine(out) = L-lysyl-L-lysine(in)</text>
        <dbReference type="Rhea" id="RHEA:79403"/>
        <dbReference type="ChEBI" id="CHEBI:229956"/>
    </reaction>
</comment>
<comment type="similarity">
    <text evidence="2">Belongs to the major facilitator superfamily.</text>
</comment>
<dbReference type="InterPro" id="IPR020846">
    <property type="entry name" value="MFS_dom"/>
</dbReference>
<feature type="transmembrane region" description="Helical" evidence="25">
    <location>
        <begin position="52"/>
        <end position="74"/>
    </location>
</feature>
<dbReference type="InterPro" id="IPR052187">
    <property type="entry name" value="MFSD1"/>
</dbReference>
<dbReference type="Gene3D" id="1.20.1250.20">
    <property type="entry name" value="MFS general substrate transporter like domains"/>
    <property type="match status" value="2"/>
</dbReference>
<evidence type="ECO:0000256" key="4">
    <source>
        <dbReference type="ARBA" id="ARBA00022692"/>
    </source>
</evidence>
<accession>A0ABV8CDX7</accession>
<dbReference type="InterPro" id="IPR011701">
    <property type="entry name" value="MFS"/>
</dbReference>
<evidence type="ECO:0000256" key="22">
    <source>
        <dbReference type="ARBA" id="ARBA00045018"/>
    </source>
</evidence>
<keyword evidence="28" id="KW-1185">Reference proteome</keyword>
<comment type="catalytic activity">
    <reaction evidence="20">
        <text>L-lysyl-glycine(out) = L-lysyl-glycine(in)</text>
        <dbReference type="Rhea" id="RHEA:79407"/>
        <dbReference type="ChEBI" id="CHEBI:191202"/>
    </reaction>
</comment>
<evidence type="ECO:0000256" key="1">
    <source>
        <dbReference type="ARBA" id="ARBA00004155"/>
    </source>
</evidence>